<comment type="caution">
    <text evidence="2">The sequence shown here is derived from an EMBL/GenBank/DDBJ whole genome shotgun (WGS) entry which is preliminary data.</text>
</comment>
<gene>
    <name evidence="2" type="ORF">NQF78_12425</name>
</gene>
<proteinExistence type="predicted"/>
<feature type="region of interest" description="Disordered" evidence="1">
    <location>
        <begin position="118"/>
        <end position="141"/>
    </location>
</feature>
<protein>
    <submittedName>
        <fullName evidence="2">Uncharacterized protein</fullName>
    </submittedName>
</protein>
<evidence type="ECO:0000256" key="1">
    <source>
        <dbReference type="SAM" id="MobiDB-lite"/>
    </source>
</evidence>
<organism evidence="2 3">
    <name type="scientific">Pseudomonas monsensis</name>
    <dbReference type="NCBI Taxonomy" id="2745509"/>
    <lineage>
        <taxon>Bacteria</taxon>
        <taxon>Pseudomonadati</taxon>
        <taxon>Pseudomonadota</taxon>
        <taxon>Gammaproteobacteria</taxon>
        <taxon>Pseudomonadales</taxon>
        <taxon>Pseudomonadaceae</taxon>
        <taxon>Pseudomonas</taxon>
    </lineage>
</organism>
<feature type="region of interest" description="Disordered" evidence="1">
    <location>
        <begin position="324"/>
        <end position="359"/>
    </location>
</feature>
<evidence type="ECO:0000313" key="3">
    <source>
        <dbReference type="Proteomes" id="UP001207830"/>
    </source>
</evidence>
<name>A0ABT3YVJ2_9PSED</name>
<dbReference type="Proteomes" id="UP001207830">
    <property type="component" value="Unassembled WGS sequence"/>
</dbReference>
<feature type="compositionally biased region" description="Acidic residues" evidence="1">
    <location>
        <begin position="341"/>
        <end position="358"/>
    </location>
</feature>
<sequence length="506" mass="56940">MSHALPPTVEVTALPNRNAGQATANSPVDRYWSATPLLRGMQAADGEGFRYVVGRKFVDVEHDGEMHTAHAGLDETLGVYRLKMLTERTPSGPILYKNPEEPTWRLTEQRQSALKRPADTASEMAQASGLPAKQFKPTKSENPVTDLLQNALSQLHPTLSADQRKKWLQSYNLLPSQLSRLQQDLRTELKIPQWAESHKRLVEDPGSPQRLDALARDMVNELNLKRGARHPWYDPETSMTDAVREALLAKAGYRRNKNNCLYRTDVPAMFRGDDRTPFEIARDDTMLPRYRHSPGASTEKPISSTFSLKEGIGYASAPDPEYLLYNSQTNKHPGKLKSDASDSDSDSSESAEWSDDPDSPVAWDHDRDYIATRTKQTVMFLYVLDTRGLEVVPHEENHLFNSKVEDTASWFPDDEYEGLVSVTTKGIEAERVWLLNTEMTKAAKVKDIDQAAGDRADFIEESTHFGTSNKNQYDALIDKVEALGDPILRLSGNKNEFADDIVWPEI</sequence>
<dbReference type="RefSeq" id="WP_267801456.1">
    <property type="nucleotide sequence ID" value="NZ_JANIGP010000007.1"/>
</dbReference>
<evidence type="ECO:0000313" key="2">
    <source>
        <dbReference type="EMBL" id="MCY0109125.1"/>
    </source>
</evidence>
<dbReference type="EMBL" id="JANIGP010000007">
    <property type="protein sequence ID" value="MCY0109125.1"/>
    <property type="molecule type" value="Genomic_DNA"/>
</dbReference>
<keyword evidence="3" id="KW-1185">Reference proteome</keyword>
<feature type="region of interest" description="Disordered" evidence="1">
    <location>
        <begin position="285"/>
        <end position="304"/>
    </location>
</feature>
<accession>A0ABT3YVJ2</accession>
<reference evidence="2 3" key="1">
    <citation type="submission" date="2022-07" db="EMBL/GenBank/DDBJ databases">
        <title>Characterization of plant growth promoting rhizobacteria (PGPR) for use as bioinoculants in agriculture.</title>
        <authorList>
            <person name="Hassen A.I."/>
            <person name="Pierneef R."/>
        </authorList>
    </citation>
    <scope>NUCLEOTIDE SEQUENCE [LARGE SCALE GENOMIC DNA]</scope>
    <source>
        <strain evidence="2 3">SARCC-3054</strain>
    </source>
</reference>